<protein>
    <submittedName>
        <fullName evidence="1">Uncharacterized protein</fullName>
    </submittedName>
</protein>
<accession>A0A0E9U888</accession>
<reference evidence="1" key="1">
    <citation type="submission" date="2014-11" db="EMBL/GenBank/DDBJ databases">
        <authorList>
            <person name="Amaro Gonzalez C."/>
        </authorList>
    </citation>
    <scope>NUCLEOTIDE SEQUENCE</scope>
</reference>
<reference evidence="1" key="2">
    <citation type="journal article" date="2015" name="Fish Shellfish Immunol.">
        <title>Early steps in the European eel (Anguilla anguilla)-Vibrio vulnificus interaction in the gills: Role of the RtxA13 toxin.</title>
        <authorList>
            <person name="Callol A."/>
            <person name="Pajuelo D."/>
            <person name="Ebbesson L."/>
            <person name="Teles M."/>
            <person name="MacKenzie S."/>
            <person name="Amaro C."/>
        </authorList>
    </citation>
    <scope>NUCLEOTIDE SEQUENCE</scope>
</reference>
<proteinExistence type="predicted"/>
<dbReference type="AlphaFoldDB" id="A0A0E9U888"/>
<name>A0A0E9U888_ANGAN</name>
<dbReference type="EMBL" id="GBXM01046640">
    <property type="protein sequence ID" value="JAH61937.1"/>
    <property type="molecule type" value="Transcribed_RNA"/>
</dbReference>
<evidence type="ECO:0000313" key="1">
    <source>
        <dbReference type="EMBL" id="JAH61937.1"/>
    </source>
</evidence>
<organism evidence="1">
    <name type="scientific">Anguilla anguilla</name>
    <name type="common">European freshwater eel</name>
    <name type="synonym">Muraena anguilla</name>
    <dbReference type="NCBI Taxonomy" id="7936"/>
    <lineage>
        <taxon>Eukaryota</taxon>
        <taxon>Metazoa</taxon>
        <taxon>Chordata</taxon>
        <taxon>Craniata</taxon>
        <taxon>Vertebrata</taxon>
        <taxon>Euteleostomi</taxon>
        <taxon>Actinopterygii</taxon>
        <taxon>Neopterygii</taxon>
        <taxon>Teleostei</taxon>
        <taxon>Anguilliformes</taxon>
        <taxon>Anguillidae</taxon>
        <taxon>Anguilla</taxon>
    </lineage>
</organism>
<sequence>MNYATLLLCKFTSKYIVEINLTHFVESNWHAGSEIQEHIYHHSNKISHNCALIFPNVLMYRSEVLRL</sequence>